<proteinExistence type="predicted"/>
<evidence type="ECO:0000313" key="1">
    <source>
        <dbReference type="EMBL" id="KAK9198825.1"/>
    </source>
</evidence>
<reference evidence="1 2" key="1">
    <citation type="submission" date="2024-05" db="EMBL/GenBank/DDBJ databases">
        <title>Haplotype-resolved chromosome-level genome assembly of Huyou (Citrus changshanensis).</title>
        <authorList>
            <person name="Miao C."/>
            <person name="Chen W."/>
            <person name="Wu Y."/>
            <person name="Wang L."/>
            <person name="Zhao S."/>
            <person name="Grierson D."/>
            <person name="Xu C."/>
            <person name="Chen K."/>
        </authorList>
    </citation>
    <scope>NUCLEOTIDE SEQUENCE [LARGE SCALE GENOMIC DNA]</scope>
    <source>
        <strain evidence="1">01-14</strain>
        <tissue evidence="1">Leaf</tissue>
    </source>
</reference>
<dbReference type="Proteomes" id="UP001428341">
    <property type="component" value="Unassembled WGS sequence"/>
</dbReference>
<comment type="caution">
    <text evidence="1">The sequence shown here is derived from an EMBL/GenBank/DDBJ whole genome shotgun (WGS) entry which is preliminary data.</text>
</comment>
<sequence>MNMFLCLGKMRPENKMEGKGLVLGIALMLIQIRATLLKNPILILTAHHLQSIIPFLSLSSLVSFIKNFSESNMSNLDQNQLQAYPPSFATTAPHPYADQSNYGEIAPPPPGETKSKGDVALACVATAAWMLAFDCRST</sequence>
<evidence type="ECO:0000313" key="2">
    <source>
        <dbReference type="Proteomes" id="UP001428341"/>
    </source>
</evidence>
<accession>A0AAP0MBE1</accession>
<name>A0AAP0MBE1_9ROSI</name>
<dbReference type="EMBL" id="JBCGBO010000005">
    <property type="protein sequence ID" value="KAK9198825.1"/>
    <property type="molecule type" value="Genomic_DNA"/>
</dbReference>
<dbReference type="AlphaFoldDB" id="A0AAP0MBE1"/>
<gene>
    <name evidence="1" type="ORF">WN944_014011</name>
</gene>
<keyword evidence="2" id="KW-1185">Reference proteome</keyword>
<organism evidence="1 2">
    <name type="scientific">Citrus x changshan-huyou</name>
    <dbReference type="NCBI Taxonomy" id="2935761"/>
    <lineage>
        <taxon>Eukaryota</taxon>
        <taxon>Viridiplantae</taxon>
        <taxon>Streptophyta</taxon>
        <taxon>Embryophyta</taxon>
        <taxon>Tracheophyta</taxon>
        <taxon>Spermatophyta</taxon>
        <taxon>Magnoliopsida</taxon>
        <taxon>eudicotyledons</taxon>
        <taxon>Gunneridae</taxon>
        <taxon>Pentapetalae</taxon>
        <taxon>rosids</taxon>
        <taxon>malvids</taxon>
        <taxon>Sapindales</taxon>
        <taxon>Rutaceae</taxon>
        <taxon>Aurantioideae</taxon>
        <taxon>Citrus</taxon>
    </lineage>
</organism>
<protein>
    <submittedName>
        <fullName evidence="1">Uncharacterized protein</fullName>
    </submittedName>
</protein>